<name>A0A357VL57_9THEO</name>
<evidence type="ECO:0000313" key="2">
    <source>
        <dbReference type="EMBL" id="HBT49104.1"/>
    </source>
</evidence>
<feature type="transmembrane region" description="Helical" evidence="1">
    <location>
        <begin position="131"/>
        <end position="148"/>
    </location>
</feature>
<feature type="transmembrane region" description="Helical" evidence="1">
    <location>
        <begin position="200"/>
        <end position="220"/>
    </location>
</feature>
<feature type="transmembrane region" description="Helical" evidence="1">
    <location>
        <begin position="6"/>
        <end position="25"/>
    </location>
</feature>
<gene>
    <name evidence="2" type="ORF">DEA61_04560</name>
</gene>
<comment type="caution">
    <text evidence="2">The sequence shown here is derived from an EMBL/GenBank/DDBJ whole genome shotgun (WGS) entry which is preliminary data.</text>
</comment>
<evidence type="ECO:0000313" key="3">
    <source>
        <dbReference type="Proteomes" id="UP000264445"/>
    </source>
</evidence>
<dbReference type="EMBL" id="DOLB01000079">
    <property type="protein sequence ID" value="HBT49104.1"/>
    <property type="molecule type" value="Genomic_DNA"/>
</dbReference>
<evidence type="ECO:0000256" key="1">
    <source>
        <dbReference type="SAM" id="Phobius"/>
    </source>
</evidence>
<protein>
    <submittedName>
        <fullName evidence="2">Uncharacterized protein</fullName>
    </submittedName>
</protein>
<proteinExistence type="predicted"/>
<reference evidence="2 3" key="1">
    <citation type="journal article" date="2018" name="Nat. Biotechnol.">
        <title>A standardized bacterial taxonomy based on genome phylogeny substantially revises the tree of life.</title>
        <authorList>
            <person name="Parks D.H."/>
            <person name="Chuvochina M."/>
            <person name="Waite D.W."/>
            <person name="Rinke C."/>
            <person name="Skarshewski A."/>
            <person name="Chaumeil P.A."/>
            <person name="Hugenholtz P."/>
        </authorList>
    </citation>
    <scope>NUCLEOTIDE SEQUENCE [LARGE SCALE GENOMIC DNA]</scope>
    <source>
        <strain evidence="2">UBA12544</strain>
    </source>
</reference>
<feature type="transmembrane region" description="Helical" evidence="1">
    <location>
        <begin position="160"/>
        <end position="180"/>
    </location>
</feature>
<dbReference type="AlphaFoldDB" id="A0A357VL57"/>
<dbReference type="Proteomes" id="UP000264445">
    <property type="component" value="Unassembled WGS sequence"/>
</dbReference>
<organism evidence="2 3">
    <name type="scientific">Caldanaerobacter subterraneus</name>
    <dbReference type="NCBI Taxonomy" id="911092"/>
    <lineage>
        <taxon>Bacteria</taxon>
        <taxon>Bacillati</taxon>
        <taxon>Bacillota</taxon>
        <taxon>Clostridia</taxon>
        <taxon>Thermoanaerobacterales</taxon>
        <taxon>Thermoanaerobacteraceae</taxon>
        <taxon>Caldanaerobacter</taxon>
    </lineage>
</organism>
<accession>A0A357VL57</accession>
<sequence length="300" mass="35583">MLENFSNRELAIGFWLLILLVLVIYKKDTRHSLWDLLKAFFDRKLIGWHISMVLYVSLTVFILFKIGLWEFKLLKDTIIWYIVTAIPSTIKSINEAKDMKYFKEMAKNNLSIGVLVGFIVDSYNFSLICEIILISLFVFLSLMVGIAEHKVEYENKEYEVTANLLRHTTAGVGLFLIFSSLNRFLSDIKNIVLLELIKDFILPITLSMIFIPYIYFLVLYSSYEKLFMRLNFKKTIDDKYRTFLYLKILLFCRFNINRVNNFIDYSEIMKSYVKSKDDINRLFKNYKINARTQKALNLQR</sequence>
<feature type="transmembrane region" description="Helical" evidence="1">
    <location>
        <begin position="46"/>
        <end position="66"/>
    </location>
</feature>
<keyword evidence="1" id="KW-0472">Membrane</keyword>
<keyword evidence="1" id="KW-0812">Transmembrane</keyword>
<keyword evidence="1" id="KW-1133">Transmembrane helix</keyword>
<dbReference type="RefSeq" id="WP_029687777.1">
    <property type="nucleotide sequence ID" value="NZ_DOLB01000079.1"/>
</dbReference>